<dbReference type="EMBL" id="JBJLSN010000046">
    <property type="protein sequence ID" value="MFL7904306.1"/>
    <property type="molecule type" value="Genomic_DNA"/>
</dbReference>
<dbReference type="Proteomes" id="UP001628281">
    <property type="component" value="Unassembled WGS sequence"/>
</dbReference>
<proteinExistence type="predicted"/>
<keyword evidence="2" id="KW-1185">Reference proteome</keyword>
<dbReference type="RefSeq" id="WP_407825291.1">
    <property type="nucleotide sequence ID" value="NZ_JBJLSN010000046.1"/>
</dbReference>
<accession>A0ABW8VD67</accession>
<comment type="caution">
    <text evidence="1">The sequence shown here is derived from an EMBL/GenBank/DDBJ whole genome shotgun (WGS) entry which is preliminary data.</text>
</comment>
<protein>
    <submittedName>
        <fullName evidence="1">Helix-turn-helix domain-containing protein</fullName>
    </submittedName>
</protein>
<sequence length="344" mass="36721">MAWRGDHLWECSCGHAFTSAQVRPVNPAELAGTRFVFGLLDEPGFANAASPSGVAPPFANLRVAESLGLLHTLAHERNINKGKSTAAGAIELPHVVLTGALLACSEWPSQIPGFLGSKRPSKTGPLRRWFESLRPDAKATIGESILAAFDDTQSIAIQDHAFLISMGEVAQILRTTESKLRSAESLCRALGQQTGSREHLDRSLVEKLVTTAECLLTSAEGAELLGVSQQSFIAMADAGLLTNATGRASGRGTLFALSEVRRLLDDVKSRVAVAPAEPGVRLIRMGNSAFSPALHGRKIVPVLQALLDQELHCVGIDPKANGLQRYLLAAREVTAILRTKSLSQ</sequence>
<reference evidence="1 2" key="1">
    <citation type="submission" date="2024-11" db="EMBL/GenBank/DDBJ databases">
        <title>Draft genome sequences of two bacteria associated to sugarcane roots in Colombia.</title>
        <authorList>
            <person name="Pardo-Diaz S."/>
            <person name="Masmela-Mendoza J."/>
            <person name="Delgadillo-Duran P."/>
            <person name="Bautista E.J."/>
            <person name="Rojas-Tapias D.F."/>
        </authorList>
    </citation>
    <scope>NUCLEOTIDE SEQUENCE [LARGE SCALE GENOMIC DNA]</scope>
    <source>
        <strain evidence="1 2">Ap18</strain>
    </source>
</reference>
<organism evidence="1 2">
    <name type="scientific">Azospirillum argentinense</name>
    <dbReference type="NCBI Taxonomy" id="2970906"/>
    <lineage>
        <taxon>Bacteria</taxon>
        <taxon>Pseudomonadati</taxon>
        <taxon>Pseudomonadota</taxon>
        <taxon>Alphaproteobacteria</taxon>
        <taxon>Rhodospirillales</taxon>
        <taxon>Azospirillaceae</taxon>
        <taxon>Azospirillum</taxon>
    </lineage>
</organism>
<evidence type="ECO:0000313" key="2">
    <source>
        <dbReference type="Proteomes" id="UP001628281"/>
    </source>
</evidence>
<evidence type="ECO:0000313" key="1">
    <source>
        <dbReference type="EMBL" id="MFL7904306.1"/>
    </source>
</evidence>
<gene>
    <name evidence="1" type="ORF">ACJ41P_24460</name>
</gene>
<name>A0ABW8VD67_9PROT</name>